<evidence type="ECO:0000313" key="2">
    <source>
        <dbReference type="EMBL" id="EKS02177.1"/>
    </source>
</evidence>
<evidence type="ECO:0000256" key="1">
    <source>
        <dbReference type="SAM" id="MobiDB-lite"/>
    </source>
</evidence>
<name>A0AA87MU69_9LEPT</name>
<proteinExistence type="predicted"/>
<dbReference type="Proteomes" id="UP000001343">
    <property type="component" value="Unassembled WGS sequence"/>
</dbReference>
<dbReference type="EMBL" id="AKWM02000002">
    <property type="protein sequence ID" value="EKS02177.1"/>
    <property type="molecule type" value="Genomic_DNA"/>
</dbReference>
<gene>
    <name evidence="2" type="ORF">LEP1GSC125_0787</name>
</gene>
<feature type="region of interest" description="Disordered" evidence="1">
    <location>
        <begin position="1"/>
        <end position="41"/>
    </location>
</feature>
<accession>A0AA87MU69</accession>
<organism evidence="2 3">
    <name type="scientific">Leptospira mayottensis 200901122</name>
    <dbReference type="NCBI Taxonomy" id="1193010"/>
    <lineage>
        <taxon>Bacteria</taxon>
        <taxon>Pseudomonadati</taxon>
        <taxon>Spirochaetota</taxon>
        <taxon>Spirochaetia</taxon>
        <taxon>Leptospirales</taxon>
        <taxon>Leptospiraceae</taxon>
        <taxon>Leptospira</taxon>
    </lineage>
</organism>
<sequence>MLEAVNIQKRKQNQSPPKTLECGKLHGNLTMKRPFRNPTNF</sequence>
<comment type="caution">
    <text evidence="2">The sequence shown here is derived from an EMBL/GenBank/DDBJ whole genome shotgun (WGS) entry which is preliminary data.</text>
</comment>
<reference evidence="2 3" key="1">
    <citation type="journal article" date="2014" name="Int. J. Syst. Evol. Microbiol.">
        <title>Leptospira mayottensis sp. nov., a pathogenic species of the genus Leptospira isolated from humans.</title>
        <authorList>
            <person name="Bourhy P."/>
            <person name="Collet L."/>
            <person name="Brisse S."/>
            <person name="Picardeau M."/>
        </authorList>
    </citation>
    <scope>NUCLEOTIDE SEQUENCE [LARGE SCALE GENOMIC DNA]</scope>
    <source>
        <strain evidence="2 3">200901122</strain>
    </source>
</reference>
<dbReference type="AlphaFoldDB" id="A0AA87MU69"/>
<evidence type="ECO:0000313" key="3">
    <source>
        <dbReference type="Proteomes" id="UP000001343"/>
    </source>
</evidence>
<protein>
    <submittedName>
        <fullName evidence="2">Uncharacterized protein</fullName>
    </submittedName>
</protein>